<name>A0AC58J0L5_DANRE</name>
<reference evidence="2" key="1">
    <citation type="submission" date="2025-08" db="UniProtKB">
        <authorList>
            <consortium name="RefSeq"/>
        </authorList>
    </citation>
    <scope>IDENTIFICATION</scope>
    <source>
        <strain evidence="2">Tuebingen</strain>
        <tissue evidence="2">Fibroblasts and whole tissue</tissue>
    </source>
</reference>
<gene>
    <name evidence="2" type="primary">LOC103910192</name>
</gene>
<accession>A0AC58J0L5</accession>
<proteinExistence type="predicted"/>
<organism evidence="1 2">
    <name type="scientific">Danio rerio</name>
    <name type="common">Zebrafish</name>
    <name type="synonym">Brachydanio rerio</name>
    <dbReference type="NCBI Taxonomy" id="7955"/>
    <lineage>
        <taxon>Eukaryota</taxon>
        <taxon>Metazoa</taxon>
        <taxon>Chordata</taxon>
        <taxon>Craniata</taxon>
        <taxon>Vertebrata</taxon>
        <taxon>Euteleostomi</taxon>
        <taxon>Actinopterygii</taxon>
        <taxon>Neopterygii</taxon>
        <taxon>Teleostei</taxon>
        <taxon>Ostariophysi</taxon>
        <taxon>Cypriniformes</taxon>
        <taxon>Danionidae</taxon>
        <taxon>Danioninae</taxon>
        <taxon>Danio</taxon>
    </lineage>
</organism>
<sequence>MAEYINECLRWVLKARMTSRISQICVSFSPKKTVEMNTGGRESVLSAMKRTFVSSIIKSAGETNRKNTTEPKQLNPKTLAMACKKDAFKSNFEAGIKMIISHNVNIDVKYLLVAKYHFHSESFLDGKNLIIKGMEKITELLNQQKFEDARKTLGEIMHTLQDFYSHSNWIELGNTEPCTALINLEENIPNPADENTDTCDNTAPDTNTGAKLLDTVIQNKILTSGYFGKTKKPGKCSHGGKSDFTTGFRKSWNGINKDAIDSSHGLLHNQAAEVAVAATVQLLEKIWKSNNDASYFRLVGLHQDKPKGGWKSRFSIFSSKSRVSDASEQKIENDVA</sequence>
<protein>
    <submittedName>
        <fullName evidence="2">von Willebrand factor A domain-containing protein 7 isoform X3</fullName>
    </submittedName>
</protein>
<evidence type="ECO:0000313" key="1">
    <source>
        <dbReference type="Proteomes" id="UP000000437"/>
    </source>
</evidence>
<evidence type="ECO:0000313" key="2">
    <source>
        <dbReference type="RefSeq" id="XP_073800028.1"/>
    </source>
</evidence>
<keyword evidence="1" id="KW-1185">Reference proteome</keyword>
<dbReference type="Proteomes" id="UP000000437">
    <property type="component" value="Chromosome 3"/>
</dbReference>
<dbReference type="RefSeq" id="XP_073800028.1">
    <property type="nucleotide sequence ID" value="XM_073943927.1"/>
</dbReference>